<feature type="region of interest" description="Disordered" evidence="6">
    <location>
        <begin position="840"/>
        <end position="872"/>
    </location>
</feature>
<feature type="compositionally biased region" description="Basic and acidic residues" evidence="6">
    <location>
        <begin position="840"/>
        <end position="852"/>
    </location>
</feature>
<evidence type="ECO:0000256" key="5">
    <source>
        <dbReference type="ARBA" id="ARBA00023180"/>
    </source>
</evidence>
<evidence type="ECO:0000256" key="4">
    <source>
        <dbReference type="ARBA" id="ARBA00023136"/>
    </source>
</evidence>
<dbReference type="Gene3D" id="3.40.50.2300">
    <property type="match status" value="2"/>
</dbReference>
<sequence length="896" mass="100335">MNLLRQKFILLIILTTFFVPFTFSINVNIDSKIKQPAESAAAFDQSSEEGEEETTVTTKNSVVKEEQASCDVFDSFKVLPSDPGHFQIGGAFPLHTQDCLKLKPSSVQDVVAIQWAMAYWNEQTNKMRNATKRTRIGLFAGDSCSRPKEAISQSLRFLDAVGFHDPTECLLNNKEALRKRSEAPRLIAVLSPKDSESANSVAQALKPYNLPIAAFSSPSAQALLEQGVTGFISTAPLLFDYAQTLVELLKLIGNSNLVSIVDNNEDSPITDKFVEIIRQLNISISEIISVDHPNIINILNQSDAQIIVSLVNKNILATIFNSNKEFNSIAKLWVSIDWPNYNNGGGEDEETLDFINQQNANFVLDNSKAKLKFISIHRQQRYLADFNAYFLRVLVSNHEHYSLLNAYVRTVYNCNKTATNKGGRKVSCENDQLNPARLAELHRQSASLESIIPLIFALARTAQRIDGDFELSKKCQTPSQSCFDSIRNELLELQPLNNSQLGIRLPPGFAEQLTTLRFFQPFLIGDFIQMEGIVLEAVFRENSGSKNIYKLIEYKTGASKNVRKFQLPSQLSNIHSYCRQNRPYCLGKCEFASHRKEEQTFLSLLPQNSPLYIAALFDFQSGTNCNIFRRDNPEAVSLPLAFLHAISTFQQQFSPKSGLFTGADSIPGIGALLIDTCSNTKNLLEFLIDSERNCYKFTQMERNWTIANGATIGYLYGSEEELTSTQEGIFDAIFSNPTISPPLLTLGQSQKFGKSNLILSEFEEAKNTKNSFFHLGPSHKNTAIALAKFLKKMHWTYVNVVVDKSDSTSVSLYNQFMLLSTGICTSDVILIGDQQTTRFDEHNNIKESEHSQTSKKKRHDSTTTKTKQSQHLQTLLNVPNANVTLVFSSAKQAGFF</sequence>
<comment type="caution">
    <text evidence="8">The sequence shown here is derived from an EMBL/GenBank/DDBJ whole genome shotgun (WGS) entry which is preliminary data.</text>
</comment>
<dbReference type="PANTHER" id="PTHR24060">
    <property type="entry name" value="METABOTROPIC GLUTAMATE RECEPTOR"/>
    <property type="match status" value="1"/>
</dbReference>
<evidence type="ECO:0000256" key="3">
    <source>
        <dbReference type="ARBA" id="ARBA00022989"/>
    </source>
</evidence>
<dbReference type="GO" id="GO:0016020">
    <property type="term" value="C:membrane"/>
    <property type="evidence" value="ECO:0007669"/>
    <property type="project" value="UniProtKB-SubCell"/>
</dbReference>
<dbReference type="AlphaFoldDB" id="A0A6V7WEJ1"/>
<protein>
    <recommendedName>
        <fullName evidence="7">Receptor ligand binding region domain-containing protein</fullName>
    </recommendedName>
</protein>
<feature type="domain" description="Receptor ligand binding region" evidence="7">
    <location>
        <begin position="122"/>
        <end position="338"/>
    </location>
</feature>
<comment type="subcellular location">
    <subcellularLocation>
        <location evidence="1">Membrane</location>
    </subcellularLocation>
</comment>
<dbReference type="InterPro" id="IPR050726">
    <property type="entry name" value="mGluR"/>
</dbReference>
<evidence type="ECO:0000313" key="9">
    <source>
        <dbReference type="Proteomes" id="UP000580250"/>
    </source>
</evidence>
<accession>A0A6V7WEJ1</accession>
<dbReference type="InterPro" id="IPR028082">
    <property type="entry name" value="Peripla_BP_I"/>
</dbReference>
<dbReference type="FunFam" id="3.40.50.2300:FF:000489">
    <property type="entry name" value="Protein CBG01593"/>
    <property type="match status" value="1"/>
</dbReference>
<gene>
    <name evidence="8" type="ORF">MENT_LOCUS37846</name>
</gene>
<keyword evidence="3" id="KW-1133">Transmembrane helix</keyword>
<dbReference type="SUPFAM" id="SSF53822">
    <property type="entry name" value="Periplasmic binding protein-like I"/>
    <property type="match status" value="1"/>
</dbReference>
<dbReference type="Pfam" id="PF01094">
    <property type="entry name" value="ANF_receptor"/>
    <property type="match status" value="1"/>
</dbReference>
<evidence type="ECO:0000256" key="6">
    <source>
        <dbReference type="SAM" id="MobiDB-lite"/>
    </source>
</evidence>
<dbReference type="OrthoDB" id="9880600at2759"/>
<keyword evidence="2" id="KW-0812">Transmembrane</keyword>
<evidence type="ECO:0000313" key="8">
    <source>
        <dbReference type="EMBL" id="CAD2185424.1"/>
    </source>
</evidence>
<name>A0A6V7WEJ1_MELEN</name>
<reference evidence="8 9" key="1">
    <citation type="submission" date="2020-08" db="EMBL/GenBank/DDBJ databases">
        <authorList>
            <person name="Koutsovoulos G."/>
            <person name="Danchin GJ E."/>
        </authorList>
    </citation>
    <scope>NUCLEOTIDE SEQUENCE [LARGE SCALE GENOMIC DNA]</scope>
</reference>
<proteinExistence type="predicted"/>
<evidence type="ECO:0000259" key="7">
    <source>
        <dbReference type="Pfam" id="PF01094"/>
    </source>
</evidence>
<dbReference type="InterPro" id="IPR001828">
    <property type="entry name" value="ANF_lig-bd_rcpt"/>
</dbReference>
<dbReference type="EMBL" id="CAJEWN010000544">
    <property type="protein sequence ID" value="CAD2185424.1"/>
    <property type="molecule type" value="Genomic_DNA"/>
</dbReference>
<evidence type="ECO:0000256" key="1">
    <source>
        <dbReference type="ARBA" id="ARBA00004370"/>
    </source>
</evidence>
<keyword evidence="5" id="KW-0325">Glycoprotein</keyword>
<feature type="compositionally biased region" description="Polar residues" evidence="6">
    <location>
        <begin position="863"/>
        <end position="872"/>
    </location>
</feature>
<evidence type="ECO:0000256" key="2">
    <source>
        <dbReference type="ARBA" id="ARBA00022692"/>
    </source>
</evidence>
<dbReference type="Proteomes" id="UP000580250">
    <property type="component" value="Unassembled WGS sequence"/>
</dbReference>
<organism evidence="8 9">
    <name type="scientific">Meloidogyne enterolobii</name>
    <name type="common">Root-knot nematode worm</name>
    <name type="synonym">Meloidogyne mayaguensis</name>
    <dbReference type="NCBI Taxonomy" id="390850"/>
    <lineage>
        <taxon>Eukaryota</taxon>
        <taxon>Metazoa</taxon>
        <taxon>Ecdysozoa</taxon>
        <taxon>Nematoda</taxon>
        <taxon>Chromadorea</taxon>
        <taxon>Rhabditida</taxon>
        <taxon>Tylenchina</taxon>
        <taxon>Tylenchomorpha</taxon>
        <taxon>Tylenchoidea</taxon>
        <taxon>Meloidogynidae</taxon>
        <taxon>Meloidogyninae</taxon>
        <taxon>Meloidogyne</taxon>
    </lineage>
</organism>
<keyword evidence="4" id="KW-0472">Membrane</keyword>